<feature type="chain" id="PRO_5004451883" evidence="1">
    <location>
        <begin position="27"/>
        <end position="438"/>
    </location>
</feature>
<accession>R7ZYX4</accession>
<comment type="caution">
    <text evidence="2">The sequence shown here is derived from an EMBL/GenBank/DDBJ whole genome shotgun (WGS) entry which is preliminary data.</text>
</comment>
<keyword evidence="1" id="KW-0732">Signal</keyword>
<dbReference type="Proteomes" id="UP000013909">
    <property type="component" value="Unassembled WGS sequence"/>
</dbReference>
<sequence>MMWTNMKFKWGLVGCLSLLMVGIAGAQDGWNWPADPAMENKAREVNAAYTDYKRSEEFLKAKDGLHWLLVNVPELNESLYINGVDIYAGAAKEATDPKLQRIYQDSVMIVYELRNKLYDNESRWIANKAYYAYNFYKGEKDKVSVATDAFARVIELNGTLSFQLVPAYFDAVYRNFAYNKAYTPEQLLEIYEKLNAILVEAEGQGNDVSSQRGIMEQLIVAMDIIDCEFIANILGPKLKAEPDNMKLAQQVFQYSVQQKCTSSETFLFALEVIDNNDPTFSTSQVRGLRYMQNSEYAKAGELFEKALTLATTDAQRAEIHWDMAKVHANLGRKSQARSSALKAAEMNKEREKDAYSFVGGLYMSSYNDCRGGQSRVKDYALFIAAYDAYARAGDSAGMANAKSRFPSKEELFTEGFQVGETMSVGCWIGQSVTLATRD</sequence>
<dbReference type="EMBL" id="AQHR01000009">
    <property type="protein sequence ID" value="EON79296.1"/>
    <property type="molecule type" value="Genomic_DNA"/>
</dbReference>
<dbReference type="SUPFAM" id="SSF48452">
    <property type="entry name" value="TPR-like"/>
    <property type="match status" value="1"/>
</dbReference>
<evidence type="ECO:0000313" key="2">
    <source>
        <dbReference type="EMBL" id="EON79296.1"/>
    </source>
</evidence>
<dbReference type="RefSeq" id="WP_010852373.1">
    <property type="nucleotide sequence ID" value="NZ_AQHR01000009.1"/>
</dbReference>
<evidence type="ECO:0000256" key="1">
    <source>
        <dbReference type="SAM" id="SignalP"/>
    </source>
</evidence>
<name>R7ZYX4_9BACT</name>
<dbReference type="AlphaFoldDB" id="R7ZYX4"/>
<evidence type="ECO:0000313" key="3">
    <source>
        <dbReference type="Proteomes" id="UP000013909"/>
    </source>
</evidence>
<protein>
    <submittedName>
        <fullName evidence="2">Uncharacterized protein</fullName>
    </submittedName>
</protein>
<dbReference type="Gene3D" id="1.25.40.10">
    <property type="entry name" value="Tetratricopeptide repeat domain"/>
    <property type="match status" value="1"/>
</dbReference>
<dbReference type="InterPro" id="IPR011990">
    <property type="entry name" value="TPR-like_helical_dom_sf"/>
</dbReference>
<proteinExistence type="predicted"/>
<reference evidence="2 3" key="1">
    <citation type="submission" date="2013-02" db="EMBL/GenBank/DDBJ databases">
        <title>A novel strain isolated from Lonar lake, Maharashtra, India.</title>
        <authorList>
            <person name="Singh A."/>
        </authorList>
    </citation>
    <scope>NUCLEOTIDE SEQUENCE [LARGE SCALE GENOMIC DNA]</scope>
    <source>
        <strain evidence="2 3">AK24</strain>
    </source>
</reference>
<feature type="signal peptide" evidence="1">
    <location>
        <begin position="1"/>
        <end position="26"/>
    </location>
</feature>
<gene>
    <name evidence="2" type="ORF">ADIS_0221</name>
</gene>
<keyword evidence="3" id="KW-1185">Reference proteome</keyword>
<organism evidence="2 3">
    <name type="scientific">Lunatimonas lonarensis</name>
    <dbReference type="NCBI Taxonomy" id="1232681"/>
    <lineage>
        <taxon>Bacteria</taxon>
        <taxon>Pseudomonadati</taxon>
        <taxon>Bacteroidota</taxon>
        <taxon>Cytophagia</taxon>
        <taxon>Cytophagales</taxon>
        <taxon>Cyclobacteriaceae</taxon>
    </lineage>
</organism>
<dbReference type="STRING" id="1232681.ADIS_0221"/>